<dbReference type="OrthoDB" id="1092902at2"/>
<dbReference type="GO" id="GO:0006508">
    <property type="term" value="P:proteolysis"/>
    <property type="evidence" value="ECO:0007669"/>
    <property type="project" value="InterPro"/>
</dbReference>
<dbReference type="GO" id="GO:0004177">
    <property type="term" value="F:aminopeptidase activity"/>
    <property type="evidence" value="ECO:0007669"/>
    <property type="project" value="UniProtKB-KW"/>
</dbReference>
<dbReference type="Gene3D" id="3.40.50.1820">
    <property type="entry name" value="alpha/beta hydrolase"/>
    <property type="match status" value="1"/>
</dbReference>
<feature type="domain" description="Peptidase S9 prolyl oligopeptidase catalytic" evidence="1">
    <location>
        <begin position="134"/>
        <end position="213"/>
    </location>
</feature>
<evidence type="ECO:0000313" key="2">
    <source>
        <dbReference type="EMBL" id="ORL46156.1"/>
    </source>
</evidence>
<keyword evidence="3" id="KW-1185">Reference proteome</keyword>
<organism evidence="2 3">
    <name type="scientific">Zunongwangia atlantica 22II14-10F7</name>
    <dbReference type="NCBI Taxonomy" id="1185767"/>
    <lineage>
        <taxon>Bacteria</taxon>
        <taxon>Pseudomonadati</taxon>
        <taxon>Bacteroidota</taxon>
        <taxon>Flavobacteriia</taxon>
        <taxon>Flavobacteriales</taxon>
        <taxon>Flavobacteriaceae</taxon>
        <taxon>Zunongwangia</taxon>
    </lineage>
</organism>
<comment type="caution">
    <text evidence="2">The sequence shown here is derived from an EMBL/GenBank/DDBJ whole genome shotgun (WGS) entry which is preliminary data.</text>
</comment>
<dbReference type="GO" id="GO:0008236">
    <property type="term" value="F:serine-type peptidase activity"/>
    <property type="evidence" value="ECO:0007669"/>
    <property type="project" value="InterPro"/>
</dbReference>
<sequence>MGKQLIYVVVLLYVVALKGQSKEVEDSLALNHSTEATRLDSYIKYDDTRETNWDNNYKLVGIKSSFDANVQKAYLFKSVSETPRPLIVSLHTWSGDYTQKDEIADLCRLKNINYIHPNFRGQNTKPEGCMSKLAISDIDDAIAYALNHLNVDTSKIYVVGVSGGGYATLSTFMKSKHKISKFSAWASITDLVAWYEESKIRKNKYAQNILDCTDSGIKLNIDAAIERSPYYWETPIEKLNNAELHIYAGVFDGIQGSVPITQSINFYNKLLSDLSVTDKTVYVSDEEKLKLLECRQALGNYGSLYDRQIILVKEYGNLSLTIFEGNHEILPEYAVQALIN</sequence>
<keyword evidence="2" id="KW-0645">Protease</keyword>
<dbReference type="EMBL" id="ARYN01000005">
    <property type="protein sequence ID" value="ORL46156.1"/>
    <property type="molecule type" value="Genomic_DNA"/>
</dbReference>
<dbReference type="STRING" id="1185767.IIF7_06281"/>
<keyword evidence="2" id="KW-0031">Aminopeptidase</keyword>
<protein>
    <submittedName>
        <fullName evidence="2">Dipeptidylaminopeptidase/acylaminoacyl-peptidase-like protein</fullName>
    </submittedName>
</protein>
<dbReference type="InterPro" id="IPR001375">
    <property type="entry name" value="Peptidase_S9_cat"/>
</dbReference>
<evidence type="ECO:0000313" key="3">
    <source>
        <dbReference type="Proteomes" id="UP000192746"/>
    </source>
</evidence>
<dbReference type="Pfam" id="PF00326">
    <property type="entry name" value="Peptidase_S9"/>
    <property type="match status" value="1"/>
</dbReference>
<dbReference type="InterPro" id="IPR029058">
    <property type="entry name" value="AB_hydrolase_fold"/>
</dbReference>
<proteinExistence type="predicted"/>
<gene>
    <name evidence="2" type="ORF">IIF7_06281</name>
</gene>
<name>A0A1Y1T540_9FLAO</name>
<dbReference type="SUPFAM" id="SSF53474">
    <property type="entry name" value="alpha/beta-Hydrolases"/>
    <property type="match status" value="1"/>
</dbReference>
<dbReference type="AlphaFoldDB" id="A0A1Y1T540"/>
<dbReference type="Proteomes" id="UP000192746">
    <property type="component" value="Unassembled WGS sequence"/>
</dbReference>
<evidence type="ECO:0000259" key="1">
    <source>
        <dbReference type="Pfam" id="PF00326"/>
    </source>
</evidence>
<accession>A0A1Y1T540</accession>
<keyword evidence="2" id="KW-0378">Hydrolase</keyword>
<reference evidence="2 3" key="1">
    <citation type="submission" date="2013-04" db="EMBL/GenBank/DDBJ databases">
        <title>Zunongwangia sp. 22II14-10F7 Genome Sequencing.</title>
        <authorList>
            <person name="Lai Q."/>
            <person name="Shao Z."/>
        </authorList>
    </citation>
    <scope>NUCLEOTIDE SEQUENCE [LARGE SCALE GENOMIC DNA]</scope>
    <source>
        <strain evidence="2 3">22II14-10F7</strain>
    </source>
</reference>
<dbReference type="RefSeq" id="WP_084840836.1">
    <property type="nucleotide sequence ID" value="NZ_ARYN01000005.1"/>
</dbReference>